<dbReference type="CDD" id="cd03358">
    <property type="entry name" value="LbH_WxcM_N_like"/>
    <property type="match status" value="1"/>
</dbReference>
<dbReference type="PROSITE" id="PS00101">
    <property type="entry name" value="HEXAPEP_TRANSFERASES"/>
    <property type="match status" value="1"/>
</dbReference>
<dbReference type="InterPro" id="IPR001451">
    <property type="entry name" value="Hexapep"/>
</dbReference>
<sequence>MKVYVIRLSENSNKISVINFVSPKATIGNNVKIWHFAYVGNDTIIGDNVMIGSLTHVDYGVKIGNGCRIEGSVYIPPLTKIGNNVFIGPGATFTNDPYPMSKKMVGVVVEDGAIIGGGSVIKPGVTIGRNSVVAMASVVTKDVPPDMVVMGHPARIKYDRSQYDKKKNDWESQN</sequence>
<dbReference type="Proteomes" id="UP000294299">
    <property type="component" value="Chromosome NFRAN"/>
</dbReference>
<evidence type="ECO:0000256" key="3">
    <source>
        <dbReference type="ARBA" id="ARBA00022915"/>
    </source>
</evidence>
<dbReference type="OrthoDB" id="30669at2157"/>
<dbReference type="GO" id="GO:0016746">
    <property type="term" value="F:acyltransferase activity"/>
    <property type="evidence" value="ECO:0007669"/>
    <property type="project" value="UniProtKB-KW"/>
</dbReference>
<evidence type="ECO:0000256" key="4">
    <source>
        <dbReference type="ARBA" id="ARBA00023154"/>
    </source>
</evidence>
<dbReference type="KEGG" id="nfn:NFRAN_1914"/>
<evidence type="ECO:0000313" key="6">
    <source>
        <dbReference type="Proteomes" id="UP000294299"/>
    </source>
</evidence>
<dbReference type="Pfam" id="PF00132">
    <property type="entry name" value="Hexapep"/>
    <property type="match status" value="3"/>
</dbReference>
<dbReference type="Gene3D" id="2.160.10.10">
    <property type="entry name" value="Hexapeptide repeat proteins"/>
    <property type="match status" value="1"/>
</dbReference>
<proteinExistence type="predicted"/>
<keyword evidence="3" id="KW-0220">Diaminopimelate biosynthesis</keyword>
<dbReference type="InterPro" id="IPR018357">
    <property type="entry name" value="Hexapep_transf_CS"/>
</dbReference>
<name>A0A484IH39_9ARCH</name>
<keyword evidence="1" id="KW-0028">Amino-acid biosynthesis</keyword>
<evidence type="ECO:0000256" key="1">
    <source>
        <dbReference type="ARBA" id="ARBA00022605"/>
    </source>
</evidence>
<dbReference type="PANTHER" id="PTHR43300:SF10">
    <property type="entry name" value="2,3,4,5-TETRAHYDROPYRIDINE-2,6-DICARBOXYLATE N-ACETYLTRANSFERASE"/>
    <property type="match status" value="1"/>
</dbReference>
<dbReference type="PANTHER" id="PTHR43300">
    <property type="entry name" value="ACETYLTRANSFERASE"/>
    <property type="match status" value="1"/>
</dbReference>
<keyword evidence="5" id="KW-0012">Acyltransferase</keyword>
<dbReference type="EMBL" id="LR216287">
    <property type="protein sequence ID" value="VFJ14236.1"/>
    <property type="molecule type" value="Genomic_DNA"/>
</dbReference>
<dbReference type="SUPFAM" id="SSF51161">
    <property type="entry name" value="Trimeric LpxA-like enzymes"/>
    <property type="match status" value="1"/>
</dbReference>
<dbReference type="InterPro" id="IPR011004">
    <property type="entry name" value="Trimer_LpxA-like_sf"/>
</dbReference>
<keyword evidence="6" id="KW-1185">Reference proteome</keyword>
<gene>
    <name evidence="5" type="primary">fdtC</name>
    <name evidence="5" type="ORF">NFRAN_1914</name>
</gene>
<keyword evidence="4" id="KW-0457">Lysine biosynthesis</keyword>
<dbReference type="InterPro" id="IPR050179">
    <property type="entry name" value="Trans_hexapeptide_repeat"/>
</dbReference>
<keyword evidence="2 5" id="KW-0808">Transferase</keyword>
<evidence type="ECO:0000313" key="5">
    <source>
        <dbReference type="EMBL" id="VFJ14236.1"/>
    </source>
</evidence>
<dbReference type="EC" id="2.3.1.197" evidence="5"/>
<evidence type="ECO:0000256" key="2">
    <source>
        <dbReference type="ARBA" id="ARBA00022679"/>
    </source>
</evidence>
<dbReference type="GO" id="GO:0009085">
    <property type="term" value="P:lysine biosynthetic process"/>
    <property type="evidence" value="ECO:0007669"/>
    <property type="project" value="UniProtKB-KW"/>
</dbReference>
<dbReference type="AlphaFoldDB" id="A0A484IH39"/>
<organism evidence="5 6">
    <name type="scientific">Candidatus Nitrosocosmicus franklandianus</name>
    <dbReference type="NCBI Taxonomy" id="1798806"/>
    <lineage>
        <taxon>Archaea</taxon>
        <taxon>Nitrososphaerota</taxon>
        <taxon>Nitrososphaeria</taxon>
        <taxon>Nitrososphaerales</taxon>
        <taxon>Nitrososphaeraceae</taxon>
        <taxon>Candidatus Nitrosocosmicus</taxon>
    </lineage>
</organism>
<accession>A0A484IH39</accession>
<protein>
    <submittedName>
        <fullName evidence="5">dTDP-3-amino-3, 6-dideoxy-alpha-D-galactopyranose 3-N-acetyltransferase</fullName>
        <ecNumber evidence="5">2.3.1.197</ecNumber>
    </submittedName>
</protein>
<dbReference type="GO" id="GO:0019877">
    <property type="term" value="P:diaminopimelate biosynthetic process"/>
    <property type="evidence" value="ECO:0007669"/>
    <property type="project" value="UniProtKB-KW"/>
</dbReference>
<reference evidence="5 6" key="1">
    <citation type="submission" date="2019-02" db="EMBL/GenBank/DDBJ databases">
        <authorList>
            <person name="Lehtovirta-Morley E L."/>
        </authorList>
    </citation>
    <scope>NUCLEOTIDE SEQUENCE [LARGE SCALE GENOMIC DNA]</scope>
    <source>
        <strain evidence="5">NFRAN1</strain>
    </source>
</reference>